<dbReference type="EMBL" id="BGPR01000697">
    <property type="protein sequence ID" value="GBM32043.1"/>
    <property type="molecule type" value="Genomic_DNA"/>
</dbReference>
<name>A0A4Y2ES30_ARAVE</name>
<feature type="region of interest" description="Disordered" evidence="1">
    <location>
        <begin position="1"/>
        <end position="43"/>
    </location>
</feature>
<gene>
    <name evidence="2" type="ORF">AVEN_127382_1</name>
</gene>
<feature type="region of interest" description="Disordered" evidence="1">
    <location>
        <begin position="63"/>
        <end position="88"/>
    </location>
</feature>
<proteinExistence type="predicted"/>
<reference evidence="2 3" key="1">
    <citation type="journal article" date="2019" name="Sci. Rep.">
        <title>Orb-weaving spider Araneus ventricosus genome elucidates the spidroin gene catalogue.</title>
        <authorList>
            <person name="Kono N."/>
            <person name="Nakamura H."/>
            <person name="Ohtoshi R."/>
            <person name="Moran D.A.P."/>
            <person name="Shinohara A."/>
            <person name="Yoshida Y."/>
            <person name="Fujiwara M."/>
            <person name="Mori M."/>
            <person name="Tomita M."/>
            <person name="Arakawa K."/>
        </authorList>
    </citation>
    <scope>NUCLEOTIDE SEQUENCE [LARGE SCALE GENOMIC DNA]</scope>
</reference>
<keyword evidence="3" id="KW-1185">Reference proteome</keyword>
<dbReference type="AlphaFoldDB" id="A0A4Y2ES30"/>
<evidence type="ECO:0000313" key="3">
    <source>
        <dbReference type="Proteomes" id="UP000499080"/>
    </source>
</evidence>
<evidence type="ECO:0000313" key="2">
    <source>
        <dbReference type="EMBL" id="GBM32043.1"/>
    </source>
</evidence>
<organism evidence="2 3">
    <name type="scientific">Araneus ventricosus</name>
    <name type="common">Orbweaver spider</name>
    <name type="synonym">Epeira ventricosa</name>
    <dbReference type="NCBI Taxonomy" id="182803"/>
    <lineage>
        <taxon>Eukaryota</taxon>
        <taxon>Metazoa</taxon>
        <taxon>Ecdysozoa</taxon>
        <taxon>Arthropoda</taxon>
        <taxon>Chelicerata</taxon>
        <taxon>Arachnida</taxon>
        <taxon>Araneae</taxon>
        <taxon>Araneomorphae</taxon>
        <taxon>Entelegynae</taxon>
        <taxon>Araneoidea</taxon>
        <taxon>Araneidae</taxon>
        <taxon>Araneus</taxon>
    </lineage>
</organism>
<sequence>MRRSVLTQTRAKRSEEHGEAESFLLQNPIGGHDERDVEDHVDHRSPADVELLHLVVSGDDVGDDGVLNPLESAGHGIGNEEEEHQESGSIEASVLLHFGFHGFDGSLKTKTWGEELRHWQWREGQHLNDREDGKTSLDIDFL</sequence>
<comment type="caution">
    <text evidence="2">The sequence shown here is derived from an EMBL/GenBank/DDBJ whole genome shotgun (WGS) entry which is preliminary data.</text>
</comment>
<accession>A0A4Y2ES30</accession>
<protein>
    <submittedName>
        <fullName evidence="2">Uncharacterized protein</fullName>
    </submittedName>
</protein>
<feature type="compositionally biased region" description="Basic and acidic residues" evidence="1">
    <location>
        <begin position="31"/>
        <end position="43"/>
    </location>
</feature>
<dbReference type="Proteomes" id="UP000499080">
    <property type="component" value="Unassembled WGS sequence"/>
</dbReference>
<evidence type="ECO:0000256" key="1">
    <source>
        <dbReference type="SAM" id="MobiDB-lite"/>
    </source>
</evidence>